<dbReference type="Gene3D" id="3.40.50.1980">
    <property type="entry name" value="Nitrogenase molybdenum iron protein domain"/>
    <property type="match status" value="2"/>
</dbReference>
<dbReference type="AlphaFoldDB" id="A0A2X0IP18"/>
<comment type="subcellular location">
    <subcellularLocation>
        <location evidence="1">Cell envelope</location>
    </subcellularLocation>
</comment>
<dbReference type="InterPro" id="IPR002491">
    <property type="entry name" value="ABC_transptr_periplasmic_BD"/>
</dbReference>
<reference evidence="7 8" key="1">
    <citation type="submission" date="2018-06" db="EMBL/GenBank/DDBJ databases">
        <title>Streptacidiphilus pinicola sp. nov., isolated from pine grove soil.</title>
        <authorList>
            <person name="Roh S.G."/>
            <person name="Park S."/>
            <person name="Kim M.-K."/>
            <person name="Yun B.-R."/>
            <person name="Park J."/>
            <person name="Kim M.J."/>
            <person name="Kim Y.S."/>
            <person name="Kim S.B."/>
        </authorList>
    </citation>
    <scope>NUCLEOTIDE SEQUENCE [LARGE SCALE GENOMIC DNA]</scope>
    <source>
        <strain evidence="7 8">MMS16-CNU450</strain>
    </source>
</reference>
<dbReference type="PANTHER" id="PTHR30532:SF25">
    <property type="entry name" value="IRON(III) DICITRATE-BINDING PERIPLASMIC PROTEIN"/>
    <property type="match status" value="1"/>
</dbReference>
<dbReference type="SUPFAM" id="SSF53807">
    <property type="entry name" value="Helical backbone' metal receptor"/>
    <property type="match status" value="1"/>
</dbReference>
<evidence type="ECO:0000313" key="7">
    <source>
        <dbReference type="EMBL" id="RAG86944.1"/>
    </source>
</evidence>
<feature type="domain" description="Fe/B12 periplasmic-binding" evidence="6">
    <location>
        <begin position="95"/>
        <end position="357"/>
    </location>
</feature>
<evidence type="ECO:0000256" key="2">
    <source>
        <dbReference type="ARBA" id="ARBA00008814"/>
    </source>
</evidence>
<evidence type="ECO:0000256" key="4">
    <source>
        <dbReference type="ARBA" id="ARBA00022729"/>
    </source>
</evidence>
<dbReference type="PANTHER" id="PTHR30532">
    <property type="entry name" value="IRON III DICITRATE-BINDING PERIPLASMIC PROTEIN"/>
    <property type="match status" value="1"/>
</dbReference>
<keyword evidence="4 5" id="KW-0732">Signal</keyword>
<comment type="caution">
    <text evidence="7">The sequence shown here is derived from an EMBL/GenBank/DDBJ whole genome shotgun (WGS) entry which is preliminary data.</text>
</comment>
<dbReference type="PROSITE" id="PS50983">
    <property type="entry name" value="FE_B12_PBP"/>
    <property type="match status" value="1"/>
</dbReference>
<feature type="chain" id="PRO_5016049616" evidence="5">
    <location>
        <begin position="25"/>
        <end position="357"/>
    </location>
</feature>
<dbReference type="InterPro" id="IPR006311">
    <property type="entry name" value="TAT_signal"/>
</dbReference>
<proteinExistence type="inferred from homology"/>
<dbReference type="GO" id="GO:0030288">
    <property type="term" value="C:outer membrane-bounded periplasmic space"/>
    <property type="evidence" value="ECO:0007669"/>
    <property type="project" value="TreeGrafter"/>
</dbReference>
<dbReference type="Pfam" id="PF01497">
    <property type="entry name" value="Peripla_BP_2"/>
    <property type="match status" value="1"/>
</dbReference>
<organism evidence="7 8">
    <name type="scientific">Streptacidiphilus pinicola</name>
    <dbReference type="NCBI Taxonomy" id="2219663"/>
    <lineage>
        <taxon>Bacteria</taxon>
        <taxon>Bacillati</taxon>
        <taxon>Actinomycetota</taxon>
        <taxon>Actinomycetes</taxon>
        <taxon>Kitasatosporales</taxon>
        <taxon>Streptomycetaceae</taxon>
        <taxon>Streptacidiphilus</taxon>
    </lineage>
</organism>
<sequence length="357" mass="36244">MPGAYSRRALLGALGALGASVALNACKGVDHLPPDSGAATGPGAGTGGALAGPGVVAAGASSSGSGAASASASPTPLRTVQAATGSVQVPPSPSRVVVLGTAELDSALTLGATPVGAARAALDGGLPDYFPSGWLSPVAEVGAVGGPDLGEILQLQPDLILSSRAVDGSRYHQLAAIAPTVLTESTGASWKQDFQLHTQALNAQTFADAITSAYQDHVREVTAALGGTGATRKQQISLVRFVQDQEPRLVATRSFLGVLLADVQLGRPSAQNAQTAEVVISSTDKLGEADGTTIFYATYGDPARAHTDEVLNSQAWKDLSAVKAGRAYAVDDQLWYQGIGYFGADLILAQLRRYLGG</sequence>
<dbReference type="EMBL" id="QKYN01000016">
    <property type="protein sequence ID" value="RAG86944.1"/>
    <property type="molecule type" value="Genomic_DNA"/>
</dbReference>
<evidence type="ECO:0000259" key="6">
    <source>
        <dbReference type="PROSITE" id="PS50983"/>
    </source>
</evidence>
<dbReference type="Proteomes" id="UP000248889">
    <property type="component" value="Unassembled WGS sequence"/>
</dbReference>
<keyword evidence="8" id="KW-1185">Reference proteome</keyword>
<feature type="signal peptide" evidence="5">
    <location>
        <begin position="1"/>
        <end position="24"/>
    </location>
</feature>
<name>A0A2X0IP18_9ACTN</name>
<gene>
    <name evidence="7" type="ORF">DN069_03760</name>
</gene>
<protein>
    <submittedName>
        <fullName evidence="7">Iron-siderophore ABC transporter substrate-binding protein</fullName>
    </submittedName>
</protein>
<accession>A0A2X0IP18</accession>
<evidence type="ECO:0000256" key="5">
    <source>
        <dbReference type="SAM" id="SignalP"/>
    </source>
</evidence>
<dbReference type="InterPro" id="IPR051313">
    <property type="entry name" value="Bact_iron-sidero_bind"/>
</dbReference>
<evidence type="ECO:0000256" key="1">
    <source>
        <dbReference type="ARBA" id="ARBA00004196"/>
    </source>
</evidence>
<evidence type="ECO:0000313" key="8">
    <source>
        <dbReference type="Proteomes" id="UP000248889"/>
    </source>
</evidence>
<dbReference type="RefSeq" id="WP_111499363.1">
    <property type="nucleotide sequence ID" value="NZ_QKYN01000016.1"/>
</dbReference>
<dbReference type="GO" id="GO:1901678">
    <property type="term" value="P:iron coordination entity transport"/>
    <property type="evidence" value="ECO:0007669"/>
    <property type="project" value="UniProtKB-ARBA"/>
</dbReference>
<comment type="similarity">
    <text evidence="2">Belongs to the bacterial solute-binding protein 8 family.</text>
</comment>
<dbReference type="PROSITE" id="PS51318">
    <property type="entry name" value="TAT"/>
    <property type="match status" value="1"/>
</dbReference>
<dbReference type="OrthoDB" id="9793175at2"/>
<keyword evidence="3" id="KW-0813">Transport</keyword>
<evidence type="ECO:0000256" key="3">
    <source>
        <dbReference type="ARBA" id="ARBA00022448"/>
    </source>
</evidence>